<dbReference type="Proteomes" id="UP000234414">
    <property type="component" value="Chromosome"/>
</dbReference>
<dbReference type="OrthoDB" id="9805449at2"/>
<reference evidence="16 22" key="3">
    <citation type="submission" date="2017-06" db="EMBL/GenBank/DDBJ databases">
        <title>Genome sequencing and assembly of Stenotrophomonas maltophilia DF07.</title>
        <authorList>
            <person name="Iyer R."/>
        </authorList>
    </citation>
    <scope>NUCLEOTIDE SEQUENCE [LARGE SCALE GENOMIC DNA]</scope>
    <source>
        <strain evidence="16 22">DF07</strain>
    </source>
</reference>
<evidence type="ECO:0000313" key="16">
    <source>
        <dbReference type="EMBL" id="PAM69802.1"/>
    </source>
</evidence>
<dbReference type="Proteomes" id="UP000197090">
    <property type="component" value="Unassembled WGS sequence"/>
</dbReference>
<dbReference type="EMBL" id="JADUNP010000033">
    <property type="protein sequence ID" value="MBH1653392.1"/>
    <property type="molecule type" value="Genomic_DNA"/>
</dbReference>
<dbReference type="EMBL" id="NJGC01000018">
    <property type="protein sequence ID" value="PAM69802.1"/>
    <property type="molecule type" value="Genomic_DNA"/>
</dbReference>
<evidence type="ECO:0000313" key="5">
    <source>
        <dbReference type="EMBL" id="EKZ1928223.1"/>
    </source>
</evidence>
<evidence type="ECO:0000313" key="21">
    <source>
        <dbReference type="Proteomes" id="UP000197090"/>
    </source>
</evidence>
<dbReference type="Proteomes" id="UP000625930">
    <property type="component" value="Unassembled WGS sequence"/>
</dbReference>
<evidence type="ECO:0000313" key="12">
    <source>
        <dbReference type="EMBL" id="MDT3468025.1"/>
    </source>
</evidence>
<evidence type="ECO:0000313" key="27">
    <source>
        <dbReference type="Proteomes" id="UP000596095"/>
    </source>
</evidence>
<proteinExistence type="predicted"/>
<evidence type="ECO:0000313" key="25">
    <source>
        <dbReference type="Proteomes" id="UP000271705"/>
    </source>
</evidence>
<evidence type="ECO:0000313" key="14">
    <source>
        <dbReference type="EMBL" id="OBU65725.1"/>
    </source>
</evidence>
<dbReference type="Proteomes" id="UP000271705">
    <property type="component" value="Unassembled WGS sequence"/>
</dbReference>
<evidence type="ECO:0000313" key="20">
    <source>
        <dbReference type="Proteomes" id="UP000092256"/>
    </source>
</evidence>
<sequence length="67" mass="7274">MTVAKVIEITASSPKSVEDAVRSGLKKVSETVKGIQGAWVNETKVVTNGSGEITEWRVNLRVTFLVE</sequence>
<dbReference type="Proteomes" id="UP000216433">
    <property type="component" value="Unassembled WGS sequence"/>
</dbReference>
<dbReference type="EMBL" id="NIVX01000058">
    <property type="protein sequence ID" value="OWQ75292.1"/>
    <property type="molecule type" value="Genomic_DNA"/>
</dbReference>
<gene>
    <name evidence="14" type="ORF">A9K58_14135</name>
    <name evidence="15" type="ORF">CEE63_08515</name>
    <name evidence="16" type="ORF">CEK00_15195</name>
    <name evidence="8" type="ORF">D7Y33_04840</name>
    <name evidence="19" type="ORF">EKL94_05940</name>
    <name evidence="17" type="ORF">GPNADHDJ_02392</name>
    <name evidence="9" type="ORF">I5U57_10785</name>
    <name evidence="10" type="ORF">I5U67_14590</name>
    <name evidence="11" type="ORF">I5V89_09065</name>
    <name evidence="18" type="ORF">JJL50_16280</name>
    <name evidence="2" type="ORF">QEG23_001466</name>
    <name evidence="3" type="ORF">QEG23_004877</name>
    <name evidence="4" type="ORF">QEK83_002173</name>
    <name evidence="5" type="ORF">REH87_003264</name>
    <name evidence="6" type="ORF">REH87_004637</name>
    <name evidence="12" type="ORF">ROV92_08440</name>
    <name evidence="1" type="ORF">SmaCSM2_16235</name>
    <name evidence="13" type="ORF">U4I38_18710</name>
    <name evidence="7" type="ORF">VM57_14900</name>
</gene>
<evidence type="ECO:0000313" key="17">
    <source>
        <dbReference type="EMBL" id="QNG78177.1"/>
    </source>
</evidence>
<evidence type="ECO:0000313" key="6">
    <source>
        <dbReference type="EMBL" id="EKZ1929561.1"/>
    </source>
</evidence>
<reference evidence="8" key="8">
    <citation type="journal article" date="2020" name="Front. Microbiol.">
        <title>Genetic Variants of the DSF Quorum Sensing System in Stenotrophomonas maltophilia Influence Virulence and Resistance Phenotypes Among Genotypically Diverse Clinical Isolates.</title>
        <authorList>
            <person name="Yero D."/>
            <person name="Huedo P."/>
            <person name="Conchillo-Sole O."/>
            <person name="Martinez-Servat S."/>
            <person name="Mamat U."/>
            <person name="Coves X."/>
            <person name="Llanas F."/>
            <person name="Roca I."/>
            <person name="Vila J."/>
            <person name="Schaible U.E."/>
            <person name="Daura X."/>
            <person name="Gibert I."/>
        </authorList>
    </citation>
    <scope>NUCLEOTIDE SEQUENCE</scope>
    <source>
        <strain evidence="8">OG156</strain>
    </source>
</reference>
<organism evidence="7 24">
    <name type="scientific">Stenotrophomonas maltophilia</name>
    <name type="common">Pseudomonas maltophilia</name>
    <name type="synonym">Xanthomonas maltophilia</name>
    <dbReference type="NCBI Taxonomy" id="40324"/>
    <lineage>
        <taxon>Bacteria</taxon>
        <taxon>Pseudomonadati</taxon>
        <taxon>Pseudomonadota</taxon>
        <taxon>Gammaproteobacteria</taxon>
        <taxon>Lysobacterales</taxon>
        <taxon>Lysobacteraceae</taxon>
        <taxon>Stenotrophomonas</taxon>
        <taxon>Stenotrophomonas maltophilia group</taxon>
    </lineage>
</organism>
<dbReference type="PATRIC" id="fig|40324.126.peg.3361"/>
<dbReference type="InterPro" id="IPR036694">
    <property type="entry name" value="Dodecin-like_sf"/>
</dbReference>
<evidence type="ECO:0000313" key="7">
    <source>
        <dbReference type="EMBL" id="KKD57031.1"/>
    </source>
</evidence>
<dbReference type="Proteomes" id="UP000092256">
    <property type="component" value="Unassembled WGS sequence"/>
</dbReference>
<dbReference type="EMBL" id="CP025298">
    <property type="protein sequence ID" value="AUI08637.1"/>
    <property type="molecule type" value="Genomic_DNA"/>
</dbReference>
<dbReference type="EMBL" id="CP060025">
    <property type="protein sequence ID" value="QNG78177.1"/>
    <property type="molecule type" value="Genomic_DNA"/>
</dbReference>
<reference evidence="17 26" key="9">
    <citation type="submission" date="2020-08" db="EMBL/GenBank/DDBJ databases">
        <title>Phenotypic and transcriptomic analysis of seven clinical Stenotrophomonas maltophilia isolates identify a small set of shared and commonly regulated genes involved in biofilm lifestyle.</title>
        <authorList>
            <person name="Alio I."/>
            <person name="Gudzuhn M."/>
            <person name="Streit W."/>
        </authorList>
    </citation>
    <scope>NUCLEOTIDE SEQUENCE [LARGE SCALE GENOMIC DNA]</scope>
    <source>
        <strain evidence="17 26">UHH_SKK55</strain>
    </source>
</reference>
<reference evidence="14 20" key="2">
    <citation type="submission" date="2016-05" db="EMBL/GenBank/DDBJ databases">
        <title>Draft Genome Sequences of Stenotrophomonas maltophilia Strains Sm32COP, Sm41DVV, Sm46PAILV, SmF3, SmF22, SmSOFb1 and SmCVFa1, Isolated from Different Manures, in France.</title>
        <authorList>
            <person name="Nazaret S."/>
            <person name="Bodilis J."/>
        </authorList>
    </citation>
    <scope>NUCLEOTIDE SEQUENCE [LARGE SCALE GENOMIC DNA]</scope>
    <source>
        <strain evidence="14 20">Sm46PAILV</strain>
    </source>
</reference>
<dbReference type="EMBL" id="JADUNO010000030">
    <property type="protein sequence ID" value="MBH1639925.1"/>
    <property type="molecule type" value="Genomic_DNA"/>
</dbReference>
<dbReference type="Proteomes" id="UP000596095">
    <property type="component" value="Chromosome"/>
</dbReference>
<evidence type="ECO:0000313" key="15">
    <source>
        <dbReference type="EMBL" id="OWQ75292.1"/>
    </source>
</evidence>
<dbReference type="Proteomes" id="UP000616785">
    <property type="component" value="Unassembled WGS sequence"/>
</dbReference>
<evidence type="ECO:0000313" key="10">
    <source>
        <dbReference type="EMBL" id="MBH1653392.1"/>
    </source>
</evidence>
<dbReference type="InterPro" id="IPR025543">
    <property type="entry name" value="Dodecin-like"/>
</dbReference>
<dbReference type="GeneID" id="93742500"/>
<dbReference type="Proteomes" id="UP001251948">
    <property type="component" value="Unassembled WGS sequence"/>
</dbReference>
<evidence type="ECO:0000313" key="8">
    <source>
        <dbReference type="EMBL" id="MBA0310345.1"/>
    </source>
</evidence>
<dbReference type="EMBL" id="LYVJ01000010">
    <property type="protein sequence ID" value="OBU65725.1"/>
    <property type="molecule type" value="Genomic_DNA"/>
</dbReference>
<reference evidence="9" key="10">
    <citation type="submission" date="2020-11" db="EMBL/GenBank/DDBJ databases">
        <title>Enhanced detection system for hospital associated transmission using whole genome sequencing surveillance.</title>
        <authorList>
            <person name="Harrison L.H."/>
            <person name="Van Tyne D."/>
            <person name="Marsh J.W."/>
            <person name="Griffith M.P."/>
            <person name="Snyder D.J."/>
            <person name="Cooper V.S."/>
            <person name="Mustapha M."/>
        </authorList>
    </citation>
    <scope>NUCLEOTIDE SEQUENCE</scope>
    <source>
        <strain evidence="11">STEN00053</strain>
        <strain evidence="10">STEN00091</strain>
        <strain evidence="9">STEN00092</strain>
    </source>
</reference>
<reference evidence="8" key="6">
    <citation type="submission" date="2018-09" db="EMBL/GenBank/DDBJ databases">
        <authorList>
            <person name="Groschel M."/>
            <person name="Kohl T."/>
            <person name="Conchillo-Sole O."/>
            <person name="Mamat U."/>
            <person name="Yero D."/>
            <person name="Niemann S."/>
            <person name="Daura X."/>
            <person name="Gibert I."/>
        </authorList>
    </citation>
    <scope>NUCLEOTIDE SEQUENCE</scope>
    <source>
        <strain evidence="8">OG156</strain>
    </source>
</reference>
<dbReference type="EMBL" id="JAXRVB010000030">
    <property type="protein sequence ID" value="MDZ5766504.1"/>
    <property type="molecule type" value="Genomic_DNA"/>
</dbReference>
<evidence type="ECO:0000313" key="23">
    <source>
        <dbReference type="Proteomes" id="UP000234414"/>
    </source>
</evidence>
<evidence type="ECO:0000313" key="11">
    <source>
        <dbReference type="EMBL" id="MBH1790031.1"/>
    </source>
</evidence>
<evidence type="ECO:0000313" key="1">
    <source>
        <dbReference type="EMBL" id="AUI08637.1"/>
    </source>
</evidence>
<dbReference type="EMBL" id="ABLTIR010000089">
    <property type="protein sequence ID" value="EKZ1928223.1"/>
    <property type="molecule type" value="Genomic_DNA"/>
</dbReference>
<reference evidence="5" key="14">
    <citation type="submission" date="2023-08" db="EMBL/GenBank/DDBJ databases">
        <authorList>
            <consortium name="Clinical and Environmental Microbiology Branch: Whole genome sequencing antimicrobial resistance pathogens in the healthcare setting"/>
        </authorList>
    </citation>
    <scope>NUCLEOTIDE SEQUENCE</scope>
    <source>
        <strain evidence="5">2023CJ-00293</strain>
        <strain evidence="4">Stenotrophomonas_maltophilia_2021CK-00905</strain>
    </source>
</reference>
<dbReference type="Pfam" id="PF07311">
    <property type="entry name" value="Dodecin"/>
    <property type="match status" value="1"/>
</dbReference>
<evidence type="ECO:0000313" key="24">
    <source>
        <dbReference type="Proteomes" id="UP000243478"/>
    </source>
</evidence>
<dbReference type="eggNOG" id="COG3360">
    <property type="taxonomic scope" value="Bacteria"/>
</dbReference>
<name>A0A0F5ZMS5_STEMA</name>
<evidence type="ECO:0000313" key="18">
    <source>
        <dbReference type="EMBL" id="QQQ41494.1"/>
    </source>
</evidence>
<evidence type="ECO:0000313" key="9">
    <source>
        <dbReference type="EMBL" id="MBH1639925.1"/>
    </source>
</evidence>
<dbReference type="Proteomes" id="UP001288387">
    <property type="component" value="Unassembled WGS sequence"/>
</dbReference>
<reference evidence="2" key="12">
    <citation type="submission" date="2022-07" db="EMBL/GenBank/DDBJ databases">
        <authorList>
            <consortium name="DAFM: The Division of Animal and Food Microbiology"/>
        </authorList>
    </citation>
    <scope>NUCLEOTIDE SEQUENCE</scope>
    <source>
        <strain evidence="2">19MO01SH01-2</strain>
    </source>
</reference>
<dbReference type="EMBL" id="ABLTIR010000269">
    <property type="protein sequence ID" value="EKZ1929561.1"/>
    <property type="molecule type" value="Genomic_DNA"/>
</dbReference>
<dbReference type="Proteomes" id="UP000243478">
    <property type="component" value="Unassembled WGS sequence"/>
</dbReference>
<dbReference type="Proteomes" id="UP000515598">
    <property type="component" value="Chromosome"/>
</dbReference>
<dbReference type="Gene3D" id="3.30.1660.10">
    <property type="entry name" value="Flavin-binding protein dodecin"/>
    <property type="match status" value="1"/>
</dbReference>
<reference evidence="13" key="15">
    <citation type="submission" date="2023-12" db="EMBL/GenBank/DDBJ databases">
        <title>'Antibacterial potential of Stenotrophomonas maltophilia cystic fibrosis isolates' (manuscript under preparation).</title>
        <authorList>
            <person name="Crisan C.V."/>
            <person name="Pettis M."/>
            <person name="Goldberg J.B."/>
        </authorList>
    </citation>
    <scope>NUCLEOTIDE SEQUENCE</scope>
    <source>
        <strain evidence="13">CCV129</strain>
    </source>
</reference>
<protein>
    <submittedName>
        <fullName evidence="1">Dodecin domain-containing protein</fullName>
    </submittedName>
    <submittedName>
        <fullName evidence="12">Dodecin family protein</fullName>
    </submittedName>
</protein>
<dbReference type="Proteomes" id="UP000634179">
    <property type="component" value="Unassembled WGS sequence"/>
</dbReference>
<evidence type="ECO:0000313" key="22">
    <source>
        <dbReference type="Proteomes" id="UP000216433"/>
    </source>
</evidence>
<dbReference type="RefSeq" id="WP_005410663.1">
    <property type="nucleotide sequence ID" value="NZ_AP021908.1"/>
</dbReference>
<dbReference type="EMBL" id="RAUE01000008">
    <property type="protein sequence ID" value="MBA0310345.1"/>
    <property type="molecule type" value="Genomic_DNA"/>
</dbReference>
<dbReference type="EMBL" id="JAVSKO010000003">
    <property type="protein sequence ID" value="MDT3468025.1"/>
    <property type="molecule type" value="Genomic_DNA"/>
</dbReference>
<reference evidence="12" key="13">
    <citation type="submission" date="2023-07" db="EMBL/GenBank/DDBJ databases">
        <title>Comparative genomics of clinical Stenotrophomonas maltophilia isolates reveals regions of diversity which correlate with colonization and persistence in vivo.</title>
        <authorList>
            <person name="Mcdaniel M.S."/>
            <person name="Swords W.E."/>
            <person name="Sumpter N.A."/>
            <person name="Lindgren N.R."/>
            <person name="Billiot C.E."/>
        </authorList>
    </citation>
    <scope>NUCLEOTIDE SEQUENCE</scope>
    <source>
        <strain evidence="12">Ism4</strain>
    </source>
</reference>
<reference evidence="15 21" key="4">
    <citation type="submission" date="2017-06" db="EMBL/GenBank/DDBJ databases">
        <authorList>
            <person name="Kim H.J."/>
            <person name="Triplett B.A."/>
        </authorList>
    </citation>
    <scope>NUCLEOTIDE SEQUENCE [LARGE SCALE GENOMIC DNA]</scope>
    <source>
        <strain evidence="15 21">594</strain>
    </source>
</reference>
<reference evidence="7 24" key="1">
    <citation type="submission" date="2015-03" db="EMBL/GenBank/DDBJ databases">
        <title>Draft genome of Stenotrophomonas maltophila isolated from urine specimen.</title>
        <authorList>
            <person name="Murugan N."/>
            <person name="Malathi J."/>
            <person name="Umashankar V."/>
            <person name="Madhavan H."/>
        </authorList>
    </citation>
    <scope>NUCLEOTIDE SEQUENCE [LARGE SCALE GENOMIC DNA]</scope>
    <source>
        <strain evidence="7 24">JMNMN1</strain>
    </source>
</reference>
<reference evidence="1 23" key="5">
    <citation type="submission" date="2017-12" db="EMBL/GenBank/DDBJ databases">
        <title>Complete Genome Sequence of Stenotrophomonas maltophilia CSM2.</title>
        <authorList>
            <person name="Castro-Jaimes S."/>
            <person name="Lopez-Leal G."/>
            <person name="Barberena Jonas C."/>
            <person name="Bustos P."/>
            <person name="Perez-Oseguera A."/>
            <person name="Cevallos M.A."/>
        </authorList>
    </citation>
    <scope>NUCLEOTIDE SEQUENCE [LARGE SCALE GENOMIC DNA]</scope>
    <source>
        <strain evidence="1 23">CSM2</strain>
    </source>
</reference>
<dbReference type="EMBL" id="ABLOMU010000020">
    <property type="protein sequence ID" value="EKT4441520.1"/>
    <property type="molecule type" value="Genomic_DNA"/>
</dbReference>
<dbReference type="EMBL" id="JZRZ01000023">
    <property type="protein sequence ID" value="KKD57031.1"/>
    <property type="molecule type" value="Genomic_DNA"/>
</dbReference>
<dbReference type="InterPro" id="IPR009923">
    <property type="entry name" value="Dodecin"/>
</dbReference>
<reference evidence="19 25" key="7">
    <citation type="submission" date="2018-12" db="EMBL/GenBank/DDBJ databases">
        <authorList>
            <person name="Kartti S."/>
            <person name="Manni A."/>
            <person name="Chemao El Fihri M.W."/>
            <person name="Laamarti M."/>
            <person name="Temsamani L."/>
            <person name="El Jamali J.E."/>
            <person name="Ouadghiri M."/>
            <person name="Ibrahimi A."/>
            <person name="Filati-Maltouf A."/>
        </authorList>
    </citation>
    <scope>NUCLEOTIDE SEQUENCE [LARGE SCALE GENOMIC DNA]</scope>
    <source>
        <strain evidence="19 25">MDMC339</strain>
    </source>
</reference>
<dbReference type="Proteomes" id="UP001218208">
    <property type="component" value="Unassembled WGS sequence"/>
</dbReference>
<accession>A0A0F5ZMS5</accession>
<dbReference type="EMBL" id="RXLZ01000012">
    <property type="protein sequence ID" value="RTQ90630.1"/>
    <property type="molecule type" value="Genomic_DNA"/>
</dbReference>
<dbReference type="Proteomes" id="UP000822271">
    <property type="component" value="Unassembled WGS sequence"/>
</dbReference>
<evidence type="ECO:0000313" key="2">
    <source>
        <dbReference type="EMBL" id="EKT4091968.1"/>
    </source>
</evidence>
<dbReference type="EMBL" id="JADUOV010000005">
    <property type="protein sequence ID" value="MBH1790031.1"/>
    <property type="molecule type" value="Genomic_DNA"/>
</dbReference>
<dbReference type="AlphaFoldDB" id="A0A0F5ZMS5"/>
<evidence type="ECO:0000313" key="26">
    <source>
        <dbReference type="Proteomes" id="UP000515598"/>
    </source>
</evidence>
<dbReference type="EMBL" id="CP067993">
    <property type="protein sequence ID" value="QQQ41494.1"/>
    <property type="molecule type" value="Genomic_DNA"/>
</dbReference>
<evidence type="ECO:0000313" key="13">
    <source>
        <dbReference type="EMBL" id="MDZ5766504.1"/>
    </source>
</evidence>
<dbReference type="EMBL" id="ABLOJW010000065">
    <property type="protein sequence ID" value="EKT4095290.1"/>
    <property type="molecule type" value="Genomic_DNA"/>
</dbReference>
<dbReference type="SUPFAM" id="SSF89807">
    <property type="entry name" value="Dodecin-like"/>
    <property type="match status" value="1"/>
</dbReference>
<dbReference type="EMBL" id="ABLOJW010000006">
    <property type="protein sequence ID" value="EKT4091968.1"/>
    <property type="molecule type" value="Genomic_DNA"/>
</dbReference>
<evidence type="ECO:0000313" key="4">
    <source>
        <dbReference type="EMBL" id="EKT4441520.1"/>
    </source>
</evidence>
<reference evidence="18 27" key="11">
    <citation type="submission" date="2021-01" db="EMBL/GenBank/DDBJ databases">
        <title>Genome Characterization of a novel Stenotrophomonas isolate with high keratinase activity.</title>
        <authorList>
            <person name="Cao Z.-J."/>
        </authorList>
    </citation>
    <scope>NUCLEOTIDE SEQUENCE [LARGE SCALE GENOMIC DNA]</scope>
    <source>
        <strain evidence="18 27">DHHJ</strain>
    </source>
</reference>
<dbReference type="Proteomes" id="UP001214521">
    <property type="component" value="Unassembled WGS sequence"/>
</dbReference>
<evidence type="ECO:0000313" key="19">
    <source>
        <dbReference type="EMBL" id="RTQ90630.1"/>
    </source>
</evidence>
<dbReference type="Proteomes" id="UP001225498">
    <property type="component" value="Unassembled WGS sequence"/>
</dbReference>
<evidence type="ECO:0000313" key="3">
    <source>
        <dbReference type="EMBL" id="EKT4095290.1"/>
    </source>
</evidence>